<sequence>LDSELNQFREIWNNFKLHLHNKLSTNISSVVQSLFLSELEPDILTSSSNNLGLSTNELQNLDTFLLRFEDHCLPKILLKFEKFKSLPLNYELTNSNINHYNCVVSDHIKQKIETSTLNQTEDISSHFMFPVKDINETKSNSALQVLGK</sequence>
<gene>
    <name evidence="1" type="primary">ORF45524</name>
</gene>
<feature type="non-terminal residue" evidence="1">
    <location>
        <position position="148"/>
    </location>
</feature>
<reference evidence="1" key="1">
    <citation type="submission" date="2014-12" db="EMBL/GenBank/DDBJ databases">
        <title>Insight into the proteome of Arion vulgaris.</title>
        <authorList>
            <person name="Aradska J."/>
            <person name="Bulat T."/>
            <person name="Smidak R."/>
            <person name="Sarate P."/>
            <person name="Gangsoo J."/>
            <person name="Sialana F."/>
            <person name="Bilban M."/>
            <person name="Lubec G."/>
        </authorList>
    </citation>
    <scope>NUCLEOTIDE SEQUENCE</scope>
    <source>
        <tissue evidence="1">Skin</tissue>
    </source>
</reference>
<proteinExistence type="predicted"/>
<feature type="non-terminal residue" evidence="1">
    <location>
        <position position="1"/>
    </location>
</feature>
<organism evidence="1">
    <name type="scientific">Arion vulgaris</name>
    <dbReference type="NCBI Taxonomy" id="1028688"/>
    <lineage>
        <taxon>Eukaryota</taxon>
        <taxon>Metazoa</taxon>
        <taxon>Spiralia</taxon>
        <taxon>Lophotrochozoa</taxon>
        <taxon>Mollusca</taxon>
        <taxon>Gastropoda</taxon>
        <taxon>Heterobranchia</taxon>
        <taxon>Euthyneura</taxon>
        <taxon>Panpulmonata</taxon>
        <taxon>Eupulmonata</taxon>
        <taxon>Stylommatophora</taxon>
        <taxon>Helicina</taxon>
        <taxon>Arionoidea</taxon>
        <taxon>Arionidae</taxon>
        <taxon>Arion</taxon>
    </lineage>
</organism>
<name>A0A0B6Z4D4_9EUPU</name>
<dbReference type="EMBL" id="HACG01015700">
    <property type="protein sequence ID" value="CEK62565.1"/>
    <property type="molecule type" value="Transcribed_RNA"/>
</dbReference>
<protein>
    <submittedName>
        <fullName evidence="1">Uncharacterized protein</fullName>
    </submittedName>
</protein>
<accession>A0A0B6Z4D4</accession>
<evidence type="ECO:0000313" key="1">
    <source>
        <dbReference type="EMBL" id="CEK62565.1"/>
    </source>
</evidence>
<dbReference type="AlphaFoldDB" id="A0A0B6Z4D4"/>